<proteinExistence type="predicted"/>
<reference evidence="3" key="1">
    <citation type="submission" date="2016-07" db="EMBL/GenBank/DDBJ databases">
        <title>Frankia sp. NRRL B-16219 Genome sequencing.</title>
        <authorList>
            <person name="Ghodhbane-Gtari F."/>
            <person name="Swanson E."/>
            <person name="Gueddou A."/>
            <person name="Louati M."/>
            <person name="Nouioui I."/>
            <person name="Hezbri K."/>
            <person name="Abebe-Akele F."/>
            <person name="Simpson S."/>
            <person name="Morris K."/>
            <person name="Thomas K."/>
            <person name="Gtari M."/>
            <person name="Tisa L.S."/>
        </authorList>
    </citation>
    <scope>NUCLEOTIDE SEQUENCE [LARGE SCALE GENOMIC DNA]</scope>
    <source>
        <strain evidence="3">NRRL B-16219</strain>
    </source>
</reference>
<comment type="caution">
    <text evidence="2">The sequence shown here is derived from an EMBL/GenBank/DDBJ whole genome shotgun (WGS) entry which is preliminary data.</text>
</comment>
<gene>
    <name evidence="2" type="ORF">BBK14_11145</name>
</gene>
<protein>
    <submittedName>
        <fullName evidence="2">Uncharacterized protein</fullName>
    </submittedName>
</protein>
<organism evidence="2 3">
    <name type="scientific">Parafrankia soli</name>
    <dbReference type="NCBI Taxonomy" id="2599596"/>
    <lineage>
        <taxon>Bacteria</taxon>
        <taxon>Bacillati</taxon>
        <taxon>Actinomycetota</taxon>
        <taxon>Actinomycetes</taxon>
        <taxon>Frankiales</taxon>
        <taxon>Frankiaceae</taxon>
        <taxon>Parafrankia</taxon>
    </lineage>
</organism>
<dbReference type="Proteomes" id="UP000179769">
    <property type="component" value="Unassembled WGS sequence"/>
</dbReference>
<feature type="region of interest" description="Disordered" evidence="1">
    <location>
        <begin position="1"/>
        <end position="29"/>
    </location>
</feature>
<sequence length="83" mass="8567">MAWNKRGSTGGGASTGRDGVKRGGKDEVAKTNVKSVEFADCPTCNGAKVVVVDKVESDEDGQFTGTQEKKCGACGGTGKVRKK</sequence>
<accession>A0A1S1R7M1</accession>
<dbReference type="RefSeq" id="WP_071060191.1">
    <property type="nucleotide sequence ID" value="NZ_MAXA01000047.1"/>
</dbReference>
<dbReference type="Gene3D" id="2.10.230.10">
    <property type="entry name" value="Heat shock protein DnaJ, cysteine-rich domain"/>
    <property type="match status" value="1"/>
</dbReference>
<evidence type="ECO:0000313" key="3">
    <source>
        <dbReference type="Proteomes" id="UP000179769"/>
    </source>
</evidence>
<dbReference type="EMBL" id="MAXA01000047">
    <property type="protein sequence ID" value="OHV42170.1"/>
    <property type="molecule type" value="Genomic_DNA"/>
</dbReference>
<evidence type="ECO:0000256" key="1">
    <source>
        <dbReference type="SAM" id="MobiDB-lite"/>
    </source>
</evidence>
<name>A0A1S1R7M1_9ACTN</name>
<dbReference type="AlphaFoldDB" id="A0A1S1R7M1"/>
<evidence type="ECO:0000313" key="2">
    <source>
        <dbReference type="EMBL" id="OHV42170.1"/>
    </source>
</evidence>
<feature type="compositionally biased region" description="Basic and acidic residues" evidence="1">
    <location>
        <begin position="18"/>
        <end position="29"/>
    </location>
</feature>
<keyword evidence="3" id="KW-1185">Reference proteome</keyword>